<evidence type="ECO:0000313" key="10">
    <source>
        <dbReference type="Proteomes" id="UP001140206"/>
    </source>
</evidence>
<organism evidence="9 10">
    <name type="scientific">Rhynchospora pubera</name>
    <dbReference type="NCBI Taxonomy" id="906938"/>
    <lineage>
        <taxon>Eukaryota</taxon>
        <taxon>Viridiplantae</taxon>
        <taxon>Streptophyta</taxon>
        <taxon>Embryophyta</taxon>
        <taxon>Tracheophyta</taxon>
        <taxon>Spermatophyta</taxon>
        <taxon>Magnoliopsida</taxon>
        <taxon>Liliopsida</taxon>
        <taxon>Poales</taxon>
        <taxon>Cyperaceae</taxon>
        <taxon>Cyperoideae</taxon>
        <taxon>Rhynchosporeae</taxon>
        <taxon>Rhynchospora</taxon>
    </lineage>
</organism>
<dbReference type="SUPFAM" id="SSF55920">
    <property type="entry name" value="Creatinase/aminopeptidase"/>
    <property type="match status" value="1"/>
</dbReference>
<evidence type="ECO:0000256" key="7">
    <source>
        <dbReference type="SAM" id="MobiDB-lite"/>
    </source>
</evidence>
<evidence type="ECO:0000256" key="5">
    <source>
        <dbReference type="HAMAP-Rule" id="MF_03174"/>
    </source>
</evidence>
<dbReference type="CDD" id="cd01086">
    <property type="entry name" value="MetAP1"/>
    <property type="match status" value="1"/>
</dbReference>
<keyword evidence="1 5" id="KW-0031">Aminopeptidase</keyword>
<proteinExistence type="inferred from homology"/>
<evidence type="ECO:0000313" key="9">
    <source>
        <dbReference type="EMBL" id="KAJ4745533.1"/>
    </source>
</evidence>
<dbReference type="Gene3D" id="3.90.230.10">
    <property type="entry name" value="Creatinase/methionine aminopeptidase superfamily"/>
    <property type="match status" value="1"/>
</dbReference>
<name>A0AAV8BR04_9POAL</name>
<comment type="function">
    <text evidence="6">Cotranslationally removes the N-terminal methionine from nascent proteins. The N-terminal methionine is often cleaved when the second residue in the primary sequence is small and uncharged (Met-Ala-, Cys, Gly, Pro, Ser, Thr, or Val).</text>
</comment>
<gene>
    <name evidence="9" type="ORF">LUZ62_079938</name>
</gene>
<dbReference type="Pfam" id="PF00557">
    <property type="entry name" value="Peptidase_M24"/>
    <property type="match status" value="1"/>
</dbReference>
<dbReference type="HAMAP" id="MF_01974">
    <property type="entry name" value="MetAP_1"/>
    <property type="match status" value="1"/>
</dbReference>
<evidence type="ECO:0000259" key="8">
    <source>
        <dbReference type="Pfam" id="PF00557"/>
    </source>
</evidence>
<dbReference type="InterPro" id="IPR000994">
    <property type="entry name" value="Pept_M24"/>
</dbReference>
<dbReference type="GO" id="GO:0070006">
    <property type="term" value="F:metalloaminopeptidase activity"/>
    <property type="evidence" value="ECO:0007669"/>
    <property type="project" value="UniProtKB-UniRule"/>
</dbReference>
<keyword evidence="10" id="KW-1185">Reference proteome</keyword>
<comment type="cofactor">
    <cofactor evidence="5">
        <name>Co(2+)</name>
        <dbReference type="ChEBI" id="CHEBI:48828"/>
    </cofactor>
    <cofactor evidence="5">
        <name>Zn(2+)</name>
        <dbReference type="ChEBI" id="CHEBI:29105"/>
    </cofactor>
    <cofactor evidence="5">
        <name>Mn(2+)</name>
        <dbReference type="ChEBI" id="CHEBI:29035"/>
    </cofactor>
    <cofactor evidence="5">
        <name>Fe(2+)</name>
        <dbReference type="ChEBI" id="CHEBI:29033"/>
    </cofactor>
    <text evidence="5">Binds 2 divalent metal cations per subunit. Has a high-affinity and a low affinity metal-binding site. The true nature of the physiological cofactor is under debate. The enzyme is active with cobalt, zinc, manganese or divalent iron ions. Most likely, methionine aminopeptidases function as mononuclear Fe(2+)-metalloproteases under physiological conditions, and the catalytically relevant metal-binding site has been assigned to the histidine-containing high-affinity site.</text>
</comment>
<evidence type="ECO:0000256" key="3">
    <source>
        <dbReference type="ARBA" id="ARBA00022723"/>
    </source>
</evidence>
<protein>
    <recommendedName>
        <fullName evidence="6">Methionine aminopeptidase</fullName>
        <ecNumber evidence="6">3.4.11.18</ecNumber>
    </recommendedName>
</protein>
<comment type="similarity">
    <text evidence="5">Belongs to the peptidase M24A family. Methionine aminopeptidase type 1 subfamily.</text>
</comment>
<comment type="catalytic activity">
    <reaction evidence="5 6">
        <text>Release of N-terminal amino acids, preferentially methionine, from peptides and arylamides.</text>
        <dbReference type="EC" id="3.4.11.18"/>
    </reaction>
</comment>
<dbReference type="InterPro" id="IPR001714">
    <property type="entry name" value="Pept_M24_MAP"/>
</dbReference>
<feature type="region of interest" description="Disordered" evidence="7">
    <location>
        <begin position="1"/>
        <end position="20"/>
    </location>
</feature>
<evidence type="ECO:0000256" key="4">
    <source>
        <dbReference type="ARBA" id="ARBA00022801"/>
    </source>
</evidence>
<keyword evidence="2 5" id="KW-0645">Protease</keyword>
<dbReference type="PANTHER" id="PTHR43330:SF1">
    <property type="entry name" value="METHIONINE AMINOPEPTIDASE 1B, CHLOROPLASTIC"/>
    <property type="match status" value="1"/>
</dbReference>
<dbReference type="PRINTS" id="PR00599">
    <property type="entry name" value="MAPEPTIDASE"/>
</dbReference>
<feature type="domain" description="Peptidase M24" evidence="8">
    <location>
        <begin position="127"/>
        <end position="353"/>
    </location>
</feature>
<accession>A0AAV8BR04</accession>
<feature type="binding site" evidence="5">
    <location>
        <position position="346"/>
    </location>
    <ligand>
        <name>a divalent metal cation</name>
        <dbReference type="ChEBI" id="CHEBI:60240"/>
        <label>2</label>
        <note>catalytic</note>
    </ligand>
</feature>
<dbReference type="GO" id="GO:0009507">
    <property type="term" value="C:chloroplast"/>
    <property type="evidence" value="ECO:0007669"/>
    <property type="project" value="TreeGrafter"/>
</dbReference>
<dbReference type="Proteomes" id="UP001140206">
    <property type="component" value="Chromosome 5"/>
</dbReference>
<dbReference type="PANTHER" id="PTHR43330">
    <property type="entry name" value="METHIONINE AMINOPEPTIDASE"/>
    <property type="match status" value="1"/>
</dbReference>
<dbReference type="GO" id="GO:0004239">
    <property type="term" value="F:initiator methionyl aminopeptidase activity"/>
    <property type="evidence" value="ECO:0007669"/>
    <property type="project" value="UniProtKB-UniRule"/>
</dbReference>
<dbReference type="EC" id="3.4.11.18" evidence="6"/>
<feature type="binding site" evidence="5">
    <location>
        <position position="283"/>
    </location>
    <ligand>
        <name>a divalent metal cation</name>
        <dbReference type="ChEBI" id="CHEBI:60240"/>
        <label>2</label>
        <note>catalytic</note>
    </ligand>
</feature>
<dbReference type="AlphaFoldDB" id="A0AAV8BR04"/>
<dbReference type="InterPro" id="IPR036005">
    <property type="entry name" value="Creatinase/aminopeptidase-like"/>
</dbReference>
<dbReference type="GO" id="GO:0046872">
    <property type="term" value="F:metal ion binding"/>
    <property type="evidence" value="ECO:0007669"/>
    <property type="project" value="UniProtKB-UniRule"/>
</dbReference>
<sequence length="362" mass="39875">MTMTGLTLVSPPHSTSSLQSFSRNDTVFQCQSHRISFSHLPGNKVARKRWIVVWSKLSGYEEAMRIRKLREAQSRVKIKKRAPLRPGSISPPLPVPDHIPRPSYVGTTQSPVLSDMCQVHDSEGISGMRAVCQLVARALELAGTLVRPSVTTKEIDKAVHSMIIEAGAYPSQLGFCGFPKSISTSVNECVCHGIPDSRQLQNGDIITVDIAVFLNGYHGTASKTFICGQVNELVQRLVQVTEGCLERGISACKDGALYRRIGKRISEYAERYDFSLFERFVGHGIGSILHSEPLILHHRNDKPGRMVEGQTFTIGPTLTMGSSECVTWDDGWTIVTSDGSRAVKFEHTVLITKTGVEVLTKL</sequence>
<evidence type="ECO:0000256" key="1">
    <source>
        <dbReference type="ARBA" id="ARBA00022438"/>
    </source>
</evidence>
<evidence type="ECO:0000256" key="2">
    <source>
        <dbReference type="ARBA" id="ARBA00022670"/>
    </source>
</evidence>
<comment type="caution">
    <text evidence="5">Lacks conserved residue(s) required for the propagation of feature annotation.</text>
</comment>
<comment type="caution">
    <text evidence="9">The sequence shown here is derived from an EMBL/GenBank/DDBJ whole genome shotgun (WGS) entry which is preliminary data.</text>
</comment>
<dbReference type="GO" id="GO:0006508">
    <property type="term" value="P:proteolysis"/>
    <property type="evidence" value="ECO:0007669"/>
    <property type="project" value="UniProtKB-KW"/>
</dbReference>
<feature type="binding site" evidence="5">
    <location>
        <position position="209"/>
    </location>
    <ligand>
        <name>a divalent metal cation</name>
        <dbReference type="ChEBI" id="CHEBI:60240"/>
        <label>1</label>
    </ligand>
</feature>
<evidence type="ECO:0000256" key="6">
    <source>
        <dbReference type="RuleBase" id="RU003653"/>
    </source>
</evidence>
<feature type="binding site" evidence="5">
    <location>
        <position position="192"/>
    </location>
    <ligand>
        <name>substrate</name>
    </ligand>
</feature>
<dbReference type="NCBIfam" id="TIGR00500">
    <property type="entry name" value="met_pdase_I"/>
    <property type="match status" value="1"/>
</dbReference>
<reference evidence="9" key="1">
    <citation type="submission" date="2022-08" db="EMBL/GenBank/DDBJ databases">
        <authorList>
            <person name="Marques A."/>
        </authorList>
    </citation>
    <scope>NUCLEOTIDE SEQUENCE</scope>
    <source>
        <strain evidence="9">RhyPub2mFocal</strain>
        <tissue evidence="9">Leaves</tissue>
    </source>
</reference>
<dbReference type="PROSITE" id="PS00680">
    <property type="entry name" value="MAP_1"/>
    <property type="match status" value="1"/>
</dbReference>
<keyword evidence="4 5" id="KW-0378">Hydrolase</keyword>
<feature type="binding site" evidence="5">
    <location>
        <position position="346"/>
    </location>
    <ligand>
        <name>a divalent metal cation</name>
        <dbReference type="ChEBI" id="CHEBI:60240"/>
        <label>1</label>
    </ligand>
</feature>
<keyword evidence="3 5" id="KW-0479">Metal-binding</keyword>
<feature type="binding site" evidence="5">
    <location>
        <position position="290"/>
    </location>
    <ligand>
        <name>substrate</name>
    </ligand>
</feature>
<dbReference type="EMBL" id="JAMFTS010000005">
    <property type="protein sequence ID" value="KAJ4745533.1"/>
    <property type="molecule type" value="Genomic_DNA"/>
</dbReference>
<dbReference type="InterPro" id="IPR002467">
    <property type="entry name" value="Pept_M24A_MAP1"/>
</dbReference>